<evidence type="ECO:0000256" key="2">
    <source>
        <dbReference type="ARBA" id="ARBA00022741"/>
    </source>
</evidence>
<protein>
    <recommendedName>
        <fullName evidence="4">5-formyltetrahydrofolate cyclo-ligase</fullName>
        <ecNumber evidence="4">6.3.3.2</ecNumber>
    </recommendedName>
</protein>
<reference evidence="6 7" key="1">
    <citation type="submission" date="2022-10" db="EMBL/GenBank/DDBJ databases">
        <title>Marinomonas transparenta sp. nov. and Marinomonas sargassi sp. nov., isolated from marine alga (Sargassum natans (L.) Gaillon).</title>
        <authorList>
            <person name="Wang Y."/>
        </authorList>
    </citation>
    <scope>NUCLEOTIDE SEQUENCE [LARGE SCALE GENOMIC DNA]</scope>
    <source>
        <strain evidence="6 7">C2222</strain>
    </source>
</reference>
<keyword evidence="4" id="KW-0479">Metal-binding</keyword>
<evidence type="ECO:0000256" key="1">
    <source>
        <dbReference type="ARBA" id="ARBA00010638"/>
    </source>
</evidence>
<keyword evidence="5" id="KW-0175">Coiled coil</keyword>
<keyword evidence="3 4" id="KW-0067">ATP-binding</keyword>
<evidence type="ECO:0000256" key="3">
    <source>
        <dbReference type="ARBA" id="ARBA00022840"/>
    </source>
</evidence>
<dbReference type="Pfam" id="PF01812">
    <property type="entry name" value="5-FTHF_cyc-lig"/>
    <property type="match status" value="1"/>
</dbReference>
<dbReference type="EMBL" id="JAOVZB010000006">
    <property type="protein sequence ID" value="MCV2403894.1"/>
    <property type="molecule type" value="Genomic_DNA"/>
</dbReference>
<dbReference type="InterPro" id="IPR037171">
    <property type="entry name" value="NagB/RpiA_transferase-like"/>
</dbReference>
<keyword evidence="2 4" id="KW-0547">Nucleotide-binding</keyword>
<sequence>MTHTKESRQQLRQQLRQARRSLSTTEQANAAKHLVKQFQDNLQPLLINSPSPKKVALYLANDGEICPQYLCEFFWQSKIQTYLPVIDNQELKFAVYTESSQWQSNQYGIKEPVATEYLSPHDLDLVFLPLVGFDKQGGRLGMGGGFYDRTFANKKVHEEPLLIGLAHNCQQVDELPIESWDVPLQAILTPSSFIETKT</sequence>
<dbReference type="EC" id="6.3.3.2" evidence="4"/>
<dbReference type="SUPFAM" id="SSF100950">
    <property type="entry name" value="NagB/RpiA/CoA transferase-like"/>
    <property type="match status" value="1"/>
</dbReference>
<comment type="caution">
    <text evidence="6">The sequence shown here is derived from an EMBL/GenBank/DDBJ whole genome shotgun (WGS) entry which is preliminary data.</text>
</comment>
<comment type="cofactor">
    <cofactor evidence="4">
        <name>Mg(2+)</name>
        <dbReference type="ChEBI" id="CHEBI:18420"/>
    </cofactor>
</comment>
<dbReference type="InterPro" id="IPR024185">
    <property type="entry name" value="FTHF_cligase-like_sf"/>
</dbReference>
<dbReference type="RefSeq" id="WP_263531276.1">
    <property type="nucleotide sequence ID" value="NZ_JAOVZB010000006.1"/>
</dbReference>
<dbReference type="PANTHER" id="PTHR23407:SF1">
    <property type="entry name" value="5-FORMYLTETRAHYDROFOLATE CYCLO-LIGASE"/>
    <property type="match status" value="1"/>
</dbReference>
<gene>
    <name evidence="6" type="ORF">OFY17_13565</name>
</gene>
<comment type="similarity">
    <text evidence="1 4">Belongs to the 5-formyltetrahydrofolate cyclo-ligase family.</text>
</comment>
<keyword evidence="4" id="KW-0460">Magnesium</keyword>
<dbReference type="InterPro" id="IPR002698">
    <property type="entry name" value="FTHF_cligase"/>
</dbReference>
<dbReference type="GO" id="GO:0030272">
    <property type="term" value="F:5-formyltetrahydrofolate cyclo-ligase activity"/>
    <property type="evidence" value="ECO:0007669"/>
    <property type="project" value="UniProtKB-EC"/>
</dbReference>
<dbReference type="Gene3D" id="3.40.50.10420">
    <property type="entry name" value="NagB/RpiA/CoA transferase-like"/>
    <property type="match status" value="1"/>
</dbReference>
<proteinExistence type="inferred from homology"/>
<evidence type="ECO:0000256" key="4">
    <source>
        <dbReference type="RuleBase" id="RU361279"/>
    </source>
</evidence>
<evidence type="ECO:0000313" key="6">
    <source>
        <dbReference type="EMBL" id="MCV2403894.1"/>
    </source>
</evidence>
<evidence type="ECO:0000256" key="5">
    <source>
        <dbReference type="SAM" id="Coils"/>
    </source>
</evidence>
<name>A0ABT2YVI1_9GAMM</name>
<dbReference type="PIRSF" id="PIRSF006806">
    <property type="entry name" value="FTHF_cligase"/>
    <property type="match status" value="1"/>
</dbReference>
<keyword evidence="6" id="KW-0436">Ligase</keyword>
<feature type="coiled-coil region" evidence="5">
    <location>
        <begin position="1"/>
        <end position="28"/>
    </location>
</feature>
<organism evidence="6 7">
    <name type="scientific">Marinomonas sargassi</name>
    <dbReference type="NCBI Taxonomy" id="2984494"/>
    <lineage>
        <taxon>Bacteria</taxon>
        <taxon>Pseudomonadati</taxon>
        <taxon>Pseudomonadota</taxon>
        <taxon>Gammaproteobacteria</taxon>
        <taxon>Oceanospirillales</taxon>
        <taxon>Oceanospirillaceae</taxon>
        <taxon>Marinomonas</taxon>
    </lineage>
</organism>
<accession>A0ABT2YVI1</accession>
<evidence type="ECO:0000313" key="7">
    <source>
        <dbReference type="Proteomes" id="UP001209713"/>
    </source>
</evidence>
<dbReference type="Proteomes" id="UP001209713">
    <property type="component" value="Unassembled WGS sequence"/>
</dbReference>
<dbReference type="NCBIfam" id="TIGR02727">
    <property type="entry name" value="MTHFS_bact"/>
    <property type="match status" value="1"/>
</dbReference>
<comment type="catalytic activity">
    <reaction evidence="4">
        <text>(6S)-5-formyl-5,6,7,8-tetrahydrofolate + ATP = (6R)-5,10-methenyltetrahydrofolate + ADP + phosphate</text>
        <dbReference type="Rhea" id="RHEA:10488"/>
        <dbReference type="ChEBI" id="CHEBI:30616"/>
        <dbReference type="ChEBI" id="CHEBI:43474"/>
        <dbReference type="ChEBI" id="CHEBI:57455"/>
        <dbReference type="ChEBI" id="CHEBI:57457"/>
        <dbReference type="ChEBI" id="CHEBI:456216"/>
        <dbReference type="EC" id="6.3.3.2"/>
    </reaction>
</comment>
<keyword evidence="7" id="KW-1185">Reference proteome</keyword>
<dbReference type="PANTHER" id="PTHR23407">
    <property type="entry name" value="ATPASE INHIBITOR/5-FORMYLTETRAHYDROFOLATE CYCLO-LIGASE"/>
    <property type="match status" value="1"/>
</dbReference>